<dbReference type="AlphaFoldDB" id="A0A1B1U768"/>
<gene>
    <name evidence="1" type="ORF">BBW65_07280</name>
</gene>
<sequence>MRVCKEILKIKILDSKQDSQESRIKNAFKKILRIKIKSKTPKNQNKVKVMWVTHKKRAGVWGILRGIRGVPRNKPPCPPYRKKQSGIW</sequence>
<dbReference type="Proteomes" id="UP000092884">
    <property type="component" value="Chromosome"/>
</dbReference>
<name>A0A1B1U768_9HELI</name>
<evidence type="ECO:0000313" key="1">
    <source>
        <dbReference type="EMBL" id="ANV98609.1"/>
    </source>
</evidence>
<protein>
    <submittedName>
        <fullName evidence="1">Uncharacterized protein</fullName>
    </submittedName>
</protein>
<evidence type="ECO:0000313" key="2">
    <source>
        <dbReference type="Proteomes" id="UP000092884"/>
    </source>
</evidence>
<proteinExistence type="predicted"/>
<keyword evidence="2" id="KW-1185">Reference proteome</keyword>
<reference evidence="2" key="1">
    <citation type="submission" date="2016-07" db="EMBL/GenBank/DDBJ databases">
        <authorList>
            <person name="Florea S."/>
            <person name="Webb J.S."/>
            <person name="Jaromczyk J."/>
            <person name="Schardl C.L."/>
        </authorList>
    </citation>
    <scope>NUCLEOTIDE SEQUENCE [LARGE SCALE GENOMIC DNA]</scope>
    <source>
        <strain evidence="2">MIT 01-6242</strain>
    </source>
</reference>
<dbReference type="KEGG" id="het:BBW65_07280"/>
<organism evidence="1 2">
    <name type="scientific">Helicobacter enhydrae</name>
    <dbReference type="NCBI Taxonomy" id="222136"/>
    <lineage>
        <taxon>Bacteria</taxon>
        <taxon>Pseudomonadati</taxon>
        <taxon>Campylobacterota</taxon>
        <taxon>Epsilonproteobacteria</taxon>
        <taxon>Campylobacterales</taxon>
        <taxon>Helicobacteraceae</taxon>
        <taxon>Helicobacter</taxon>
    </lineage>
</organism>
<accession>A0A1B1U768</accession>
<dbReference type="EMBL" id="CP016503">
    <property type="protein sequence ID" value="ANV98609.1"/>
    <property type="molecule type" value="Genomic_DNA"/>
</dbReference>